<keyword evidence="3" id="KW-1185">Reference proteome</keyword>
<organism evidence="2 3">
    <name type="scientific">Terriglobus albidus</name>
    <dbReference type="NCBI Taxonomy" id="1592106"/>
    <lineage>
        <taxon>Bacteria</taxon>
        <taxon>Pseudomonadati</taxon>
        <taxon>Acidobacteriota</taxon>
        <taxon>Terriglobia</taxon>
        <taxon>Terriglobales</taxon>
        <taxon>Acidobacteriaceae</taxon>
        <taxon>Terriglobus</taxon>
    </lineage>
</organism>
<name>A0A5B9E8T4_9BACT</name>
<keyword evidence="1" id="KW-0472">Membrane</keyword>
<evidence type="ECO:0000313" key="3">
    <source>
        <dbReference type="Proteomes" id="UP000321820"/>
    </source>
</evidence>
<keyword evidence="1" id="KW-0812">Transmembrane</keyword>
<dbReference type="RefSeq" id="WP_147647832.1">
    <property type="nucleotide sequence ID" value="NZ_CP042806.1"/>
</dbReference>
<protein>
    <recommendedName>
        <fullName evidence="4">Adenylate cyclase</fullName>
    </recommendedName>
</protein>
<keyword evidence="1" id="KW-1133">Transmembrane helix</keyword>
<reference evidence="2 3" key="1">
    <citation type="submission" date="2019-08" db="EMBL/GenBank/DDBJ databases">
        <title>Complete genome sequence of Terriglobus albidus strain ORNL.</title>
        <authorList>
            <person name="Podar M."/>
        </authorList>
    </citation>
    <scope>NUCLEOTIDE SEQUENCE [LARGE SCALE GENOMIC DNA]</scope>
    <source>
        <strain evidence="2 3">ORNL</strain>
    </source>
</reference>
<gene>
    <name evidence="2" type="ORF">FTW19_11900</name>
</gene>
<feature type="transmembrane region" description="Helical" evidence="1">
    <location>
        <begin position="171"/>
        <end position="191"/>
    </location>
</feature>
<dbReference type="AlphaFoldDB" id="A0A5B9E8T4"/>
<evidence type="ECO:0000256" key="1">
    <source>
        <dbReference type="SAM" id="Phobius"/>
    </source>
</evidence>
<dbReference type="EMBL" id="CP042806">
    <property type="protein sequence ID" value="QEE28642.1"/>
    <property type="molecule type" value="Genomic_DNA"/>
</dbReference>
<evidence type="ECO:0000313" key="2">
    <source>
        <dbReference type="EMBL" id="QEE28642.1"/>
    </source>
</evidence>
<dbReference type="OrthoDB" id="115074at2"/>
<proteinExistence type="predicted"/>
<evidence type="ECO:0008006" key="4">
    <source>
        <dbReference type="Google" id="ProtNLM"/>
    </source>
</evidence>
<sequence>MKSVPQVADPHAKDIPPLASGEREQIWAAVQEMLTSSSFSSSSQNQSLLRYVVEHSIAGDEAVLRERVIGKEVFHRPADYEPGEDPVVRIRVADLRKRLAIYYQANPSASPRISIPVGGYRAAFEFLAPKEEEAAVGPAAEIVPARQEPQQQVPAPIVHVNQSSPWRNRRVILTLGIVFAVVLALLGIRFYSARPHGAVQQFWSPLLTANSPVLLSVGSNAVYRLSESFSDNYVKEHHLEASGMEFFPTLDPHQTVDSTGLHAAPDSFVALGDVAAVAEITRTLTGLNKQQQIRFSNDISFAEVRSNPTVSIGGFNNQMTREFTKKLRFTLTSRNRIDDHLNPGQSWLLDASNDSHDTEDYALITRLLSGNATGPFLSLAGMGQYGTLAATDFVCDEESIKKLARLAPNWQHQNLQVVLRIKVVDYKAVSTEIVAVHTW</sequence>
<dbReference type="KEGG" id="talb:FTW19_11900"/>
<dbReference type="Proteomes" id="UP000321820">
    <property type="component" value="Chromosome"/>
</dbReference>
<accession>A0A5B9E8T4</accession>